<organism evidence="4 5">
    <name type="scientific">Coleofasciculus chthonoplastes PCC 7420</name>
    <dbReference type="NCBI Taxonomy" id="118168"/>
    <lineage>
        <taxon>Bacteria</taxon>
        <taxon>Bacillati</taxon>
        <taxon>Cyanobacteriota</taxon>
        <taxon>Cyanophyceae</taxon>
        <taxon>Coleofasciculales</taxon>
        <taxon>Coleofasciculaceae</taxon>
        <taxon>Coleofasciculus</taxon>
    </lineage>
</organism>
<keyword evidence="1" id="KW-0238">DNA-binding</keyword>
<evidence type="ECO:0000259" key="2">
    <source>
        <dbReference type="PROSITE" id="PS50943"/>
    </source>
</evidence>
<proteinExistence type="predicted"/>
<dbReference type="AlphaFoldDB" id="B4W2Q5"/>
<protein>
    <recommendedName>
        <fullName evidence="2">HTH cro/C1-type domain-containing protein</fullName>
    </recommendedName>
</protein>
<dbReference type="HOGENOM" id="CLU_066192_62_3_3"/>
<evidence type="ECO:0000256" key="1">
    <source>
        <dbReference type="ARBA" id="ARBA00023125"/>
    </source>
</evidence>
<dbReference type="CDD" id="cd00093">
    <property type="entry name" value="HTH_XRE"/>
    <property type="match status" value="1"/>
</dbReference>
<gene>
    <name evidence="4" type="ORF">MC7420_100</name>
    <name evidence="3" type="ORF">MC7420_5296</name>
</gene>
<dbReference type="eggNOG" id="COG1476">
    <property type="taxonomic scope" value="Bacteria"/>
</dbReference>
<dbReference type="OrthoDB" id="465980at2"/>
<feature type="domain" description="HTH cro/C1-type" evidence="2">
    <location>
        <begin position="7"/>
        <end position="63"/>
    </location>
</feature>
<dbReference type="InterPro" id="IPR010982">
    <property type="entry name" value="Lambda_DNA-bd_dom_sf"/>
</dbReference>
<dbReference type="SUPFAM" id="SSF47413">
    <property type="entry name" value="lambda repressor-like DNA-binding domains"/>
    <property type="match status" value="1"/>
</dbReference>
<reference evidence="4 5" key="1">
    <citation type="submission" date="2008-07" db="EMBL/GenBank/DDBJ databases">
        <authorList>
            <person name="Tandeau de Marsac N."/>
            <person name="Ferriera S."/>
            <person name="Johnson J."/>
            <person name="Kravitz S."/>
            <person name="Beeson K."/>
            <person name="Sutton G."/>
            <person name="Rogers Y.-H."/>
            <person name="Friedman R."/>
            <person name="Frazier M."/>
            <person name="Venter J.C."/>
        </authorList>
    </citation>
    <scope>NUCLEOTIDE SEQUENCE [LARGE SCALE GENOMIC DNA]</scope>
    <source>
        <strain evidence="4 5">PCC 7420</strain>
    </source>
</reference>
<dbReference type="EMBL" id="DS989884">
    <property type="protein sequence ID" value="EDX70668.1"/>
    <property type="molecule type" value="Genomic_DNA"/>
</dbReference>
<dbReference type="GO" id="GO:0003677">
    <property type="term" value="F:DNA binding"/>
    <property type="evidence" value="ECO:0007669"/>
    <property type="project" value="UniProtKB-KW"/>
</dbReference>
<dbReference type="Pfam" id="PF01381">
    <property type="entry name" value="HTH_3"/>
    <property type="match status" value="1"/>
</dbReference>
<dbReference type="RefSeq" id="WP_006105695.1">
    <property type="nucleotide sequence ID" value="NZ_DS989872.1"/>
</dbReference>
<sequence>MSSGHKLMKLRKRLGLTQKQVADAVGVTDQTVSNWEAGRFEPRLTIRQTQALCSILQCPLDELPSFNEAQESDSKRE</sequence>
<keyword evidence="5" id="KW-1185">Reference proteome</keyword>
<evidence type="ECO:0000313" key="5">
    <source>
        <dbReference type="Proteomes" id="UP000003835"/>
    </source>
</evidence>
<dbReference type="EMBL" id="DS989872">
    <property type="protein sequence ID" value="EDX71534.1"/>
    <property type="molecule type" value="Genomic_DNA"/>
</dbReference>
<dbReference type="InterPro" id="IPR001387">
    <property type="entry name" value="Cro/C1-type_HTH"/>
</dbReference>
<evidence type="ECO:0000313" key="4">
    <source>
        <dbReference type="EMBL" id="EDX71534.1"/>
    </source>
</evidence>
<dbReference type="SMART" id="SM00530">
    <property type="entry name" value="HTH_XRE"/>
    <property type="match status" value="1"/>
</dbReference>
<accession>B4W2Q5</accession>
<dbReference type="Proteomes" id="UP000003835">
    <property type="component" value="Unassembled WGS sequence"/>
</dbReference>
<evidence type="ECO:0000313" key="3">
    <source>
        <dbReference type="EMBL" id="EDX70668.1"/>
    </source>
</evidence>
<dbReference type="PROSITE" id="PS50943">
    <property type="entry name" value="HTH_CROC1"/>
    <property type="match status" value="1"/>
</dbReference>
<name>B4W2Q5_9CYAN</name>
<dbReference type="PANTHER" id="PTHR46558:SF4">
    <property type="entry name" value="DNA-BIDING PHAGE PROTEIN"/>
    <property type="match status" value="1"/>
</dbReference>
<dbReference type="PANTHER" id="PTHR46558">
    <property type="entry name" value="TRACRIPTIONAL REGULATORY PROTEIN-RELATED-RELATED"/>
    <property type="match status" value="1"/>
</dbReference>
<dbReference type="STRING" id="118168.MC7420_100"/>
<dbReference type="Gene3D" id="1.10.260.40">
    <property type="entry name" value="lambda repressor-like DNA-binding domains"/>
    <property type="match status" value="1"/>
</dbReference>